<name>A0A2S9QCL6_9HYPH</name>
<keyword evidence="2" id="KW-0378">Hydrolase</keyword>
<evidence type="ECO:0000313" key="6">
    <source>
        <dbReference type="Proteomes" id="UP000237682"/>
    </source>
</evidence>
<dbReference type="InterPro" id="IPR001940">
    <property type="entry name" value="Peptidase_S1C"/>
</dbReference>
<dbReference type="SUPFAM" id="SSF50156">
    <property type="entry name" value="PDZ domain-like"/>
    <property type="match status" value="1"/>
</dbReference>
<evidence type="ECO:0000313" key="5">
    <source>
        <dbReference type="EMBL" id="PRH87099.1"/>
    </source>
</evidence>
<evidence type="ECO:0000256" key="1">
    <source>
        <dbReference type="ARBA" id="ARBA00022670"/>
    </source>
</evidence>
<sequence length="337" mass="34990">MLLDDTPSMILDEDTHPQQTSSLSTPADGLLLDAYSNTVIDVAERVGPAVVKLDIRKGGKPAGSGSGVILSPDGLVLTNSHVAQGTARVSVQTQDGRRFDARLIGDDPDTDLALVHIEQPVSLPSARLGNSSLLKRGQVAIAIGNPLGFEATVTTGVISALGRSLRAKSGRLIDDVIQTDAALNPGNSGGPLVSTLGEVVGINTAVIMGAQGICFAVASNTASFVMGQLIRHGRVRRASIGIAAQQAVIARRVQMAAGIDQGVGVMIATAEAGGPADSAGLLMGDIIIALDGRRVVAVDDLIRLLDEDRIGRPTRFDVLRNGKPRSLDVTPRERRGS</sequence>
<dbReference type="OrthoDB" id="7358927at2"/>
<dbReference type="Proteomes" id="UP000237682">
    <property type="component" value="Unassembled WGS sequence"/>
</dbReference>
<dbReference type="PANTHER" id="PTHR43343:SF3">
    <property type="entry name" value="PROTEASE DO-LIKE 8, CHLOROPLASTIC"/>
    <property type="match status" value="1"/>
</dbReference>
<comment type="caution">
    <text evidence="5">The sequence shown here is derived from an EMBL/GenBank/DDBJ whole genome shotgun (WGS) entry which is preliminary data.</text>
</comment>
<evidence type="ECO:0000256" key="3">
    <source>
        <dbReference type="SAM" id="MobiDB-lite"/>
    </source>
</evidence>
<dbReference type="PROSITE" id="PS50106">
    <property type="entry name" value="PDZ"/>
    <property type="match status" value="1"/>
</dbReference>
<proteinExistence type="predicted"/>
<evidence type="ECO:0000259" key="4">
    <source>
        <dbReference type="PROSITE" id="PS50106"/>
    </source>
</evidence>
<dbReference type="AlphaFoldDB" id="A0A2S9QCL6"/>
<dbReference type="Gene3D" id="2.40.10.120">
    <property type="match status" value="1"/>
</dbReference>
<keyword evidence="6" id="KW-1185">Reference proteome</keyword>
<dbReference type="PRINTS" id="PR00834">
    <property type="entry name" value="PROTEASES2C"/>
</dbReference>
<dbReference type="Gene3D" id="2.30.42.10">
    <property type="match status" value="1"/>
</dbReference>
<keyword evidence="1 5" id="KW-0645">Protease</keyword>
<dbReference type="SUPFAM" id="SSF50494">
    <property type="entry name" value="Trypsin-like serine proteases"/>
    <property type="match status" value="1"/>
</dbReference>
<evidence type="ECO:0000256" key="2">
    <source>
        <dbReference type="ARBA" id="ARBA00022801"/>
    </source>
</evidence>
<dbReference type="PANTHER" id="PTHR43343">
    <property type="entry name" value="PEPTIDASE S12"/>
    <property type="match status" value="1"/>
</dbReference>
<dbReference type="GO" id="GO:0004252">
    <property type="term" value="F:serine-type endopeptidase activity"/>
    <property type="evidence" value="ECO:0007669"/>
    <property type="project" value="InterPro"/>
</dbReference>
<dbReference type="InterPro" id="IPR009003">
    <property type="entry name" value="Peptidase_S1_PA"/>
</dbReference>
<gene>
    <name evidence="5" type="ORF">C5L14_10620</name>
</gene>
<dbReference type="SMART" id="SM00228">
    <property type="entry name" value="PDZ"/>
    <property type="match status" value="1"/>
</dbReference>
<feature type="region of interest" description="Disordered" evidence="3">
    <location>
        <begin position="1"/>
        <end position="25"/>
    </location>
</feature>
<dbReference type="Pfam" id="PF13365">
    <property type="entry name" value="Trypsin_2"/>
    <property type="match status" value="1"/>
</dbReference>
<dbReference type="Pfam" id="PF13180">
    <property type="entry name" value="PDZ_2"/>
    <property type="match status" value="1"/>
</dbReference>
<dbReference type="EMBL" id="PUEJ01000004">
    <property type="protein sequence ID" value="PRH87099.1"/>
    <property type="molecule type" value="Genomic_DNA"/>
</dbReference>
<dbReference type="InterPro" id="IPR001478">
    <property type="entry name" value="PDZ"/>
</dbReference>
<accession>A0A2S9QCL6</accession>
<protein>
    <submittedName>
        <fullName evidence="5">Serine protease</fullName>
    </submittedName>
</protein>
<reference evidence="5 6" key="1">
    <citation type="submission" date="2018-02" db="EMBL/GenBank/DDBJ databases">
        <title>Whole genome sequencing of endophytic bacterium.</title>
        <authorList>
            <person name="Eedara R."/>
            <person name="Podile A.R."/>
        </authorList>
    </citation>
    <scope>NUCLEOTIDE SEQUENCE [LARGE SCALE GENOMIC DNA]</scope>
    <source>
        <strain evidence="5 6">RP1T</strain>
    </source>
</reference>
<dbReference type="GO" id="GO:0006508">
    <property type="term" value="P:proteolysis"/>
    <property type="evidence" value="ECO:0007669"/>
    <property type="project" value="UniProtKB-KW"/>
</dbReference>
<dbReference type="InterPro" id="IPR036034">
    <property type="entry name" value="PDZ_sf"/>
</dbReference>
<dbReference type="InterPro" id="IPR051201">
    <property type="entry name" value="Chloro_Bact_Ser_Proteases"/>
</dbReference>
<organism evidence="5 6">
    <name type="scientific">Labrys okinawensis</name>
    <dbReference type="NCBI Taxonomy" id="346911"/>
    <lineage>
        <taxon>Bacteria</taxon>
        <taxon>Pseudomonadati</taxon>
        <taxon>Pseudomonadota</taxon>
        <taxon>Alphaproteobacteria</taxon>
        <taxon>Hyphomicrobiales</taxon>
        <taxon>Xanthobacteraceae</taxon>
        <taxon>Labrys</taxon>
    </lineage>
</organism>
<feature type="domain" description="PDZ" evidence="4">
    <location>
        <begin position="229"/>
        <end position="307"/>
    </location>
</feature>